<dbReference type="RefSeq" id="WP_007755995.1">
    <property type="nucleotide sequence ID" value="NZ_CABIXA010000001.1"/>
</dbReference>
<reference evidence="9 12" key="1">
    <citation type="submission" date="2015-09" db="EMBL/GenBank/DDBJ databases">
        <authorList>
            <consortium name="Pathogen Informatics"/>
        </authorList>
    </citation>
    <scope>NUCLEOTIDE SEQUENCE [LARGE SCALE GENOMIC DNA]</scope>
    <source>
        <strain evidence="9 12">2789STDY5608840</strain>
    </source>
</reference>
<keyword evidence="5" id="KW-0998">Cell outer membrane</keyword>
<dbReference type="GO" id="GO:0009279">
    <property type="term" value="C:cell outer membrane"/>
    <property type="evidence" value="ECO:0007669"/>
    <property type="project" value="UniProtKB-SubCell"/>
</dbReference>
<keyword evidence="3 6" id="KW-0732">Signal</keyword>
<feature type="domain" description="RagB/SusD" evidence="7">
    <location>
        <begin position="337"/>
        <end position="567"/>
    </location>
</feature>
<dbReference type="AlphaFoldDB" id="A0A173WCT2"/>
<evidence type="ECO:0000313" key="9">
    <source>
        <dbReference type="EMBL" id="CUN36786.1"/>
    </source>
</evidence>
<evidence type="ECO:0000256" key="1">
    <source>
        <dbReference type="ARBA" id="ARBA00004442"/>
    </source>
</evidence>
<dbReference type="Pfam" id="PF14322">
    <property type="entry name" value="SusD-like_3"/>
    <property type="match status" value="1"/>
</dbReference>
<sequence length="568" mass="65749">MKKIFYYILLSAMCILPFSCSLDEESRTEIDKNRFMKNALEAETVLLGVYQSLVSDAMYGYHLSILFNLATDCEQVEGSTTENYRIIPSNAFNASQAEIQQTWAALYKAIYNANDFMEILQQRMNDFNETDKQLAYIYIAEARAIRGMCYFELVRRFGNVPLMTNTAMSEQAPSTFVQEKPETIYKFIEEDLLYAIQTLPYAIDDTNRQSNKYRMSKGAALGLLTKVYATWAGYPVKDHTKWAEAAKTAKVLVESQKHDLLNDFKQLWENTCNGVWDPTESLIEISFYSPTASGGASDPCGRIGKWNGVKTTMLAGERGSCAGNVKVIHPFVLKWREKDLTDGEVYNPETVKDKRLNLSVANYQYSPNKVLYAKGKSDTDKKALENDADSKLKNKEKQNYTPAKWDIEKYVKNKLINNDKSNVNWYFLRYADVLLLYAEALNEWKQGPTKEAYDAINKVRERAYGNNKYNLKNLSYEDFRKAIQDERAYELAFEGHRRMDLVRWDIYYKTVKETSNAITEWFFDDNMAKNKAYNTAGRYTVFGKHELYPIPQRDMDLCEQFVQNPKWN</sequence>
<dbReference type="GeneID" id="92987593"/>
<gene>
    <name evidence="9" type="ORF">ERS852397_00049</name>
    <name evidence="11" type="ORF">F2Z09_03920</name>
    <name evidence="10" type="ORF">F2Z22_04840</name>
</gene>
<evidence type="ECO:0000313" key="11">
    <source>
        <dbReference type="EMBL" id="KAA5259522.1"/>
    </source>
</evidence>
<dbReference type="SUPFAM" id="SSF48452">
    <property type="entry name" value="TPR-like"/>
    <property type="match status" value="1"/>
</dbReference>
<dbReference type="EMBL" id="VWAK01000005">
    <property type="protein sequence ID" value="KAA5231673.1"/>
    <property type="molecule type" value="Genomic_DNA"/>
</dbReference>
<dbReference type="Gene3D" id="1.25.40.390">
    <property type="match status" value="1"/>
</dbReference>
<evidence type="ECO:0000256" key="5">
    <source>
        <dbReference type="ARBA" id="ARBA00023237"/>
    </source>
</evidence>
<reference evidence="13 14" key="2">
    <citation type="journal article" date="2019" name="Nat. Med.">
        <title>A library of human gut bacterial isolates paired with longitudinal multiomics data enables mechanistic microbiome research.</title>
        <authorList>
            <person name="Poyet M."/>
            <person name="Groussin M."/>
            <person name="Gibbons S.M."/>
            <person name="Avila-Pacheco J."/>
            <person name="Jiang X."/>
            <person name="Kearney S.M."/>
            <person name="Perrotta A.R."/>
            <person name="Berdy B."/>
            <person name="Zhao S."/>
            <person name="Lieberman T.D."/>
            <person name="Swanson P.K."/>
            <person name="Smith M."/>
            <person name="Roesemann S."/>
            <person name="Alexander J.E."/>
            <person name="Rich S.A."/>
            <person name="Livny J."/>
            <person name="Vlamakis H."/>
            <person name="Clish C."/>
            <person name="Bullock K."/>
            <person name="Deik A."/>
            <person name="Scott J."/>
            <person name="Pierce K.A."/>
            <person name="Xavier R.J."/>
            <person name="Alm E.J."/>
        </authorList>
    </citation>
    <scope>NUCLEOTIDE SEQUENCE [LARGE SCALE GENOMIC DNA]</scope>
    <source>
        <strain evidence="11 14">BIOML-A2</strain>
        <strain evidence="10 13">BIOML-A6</strain>
    </source>
</reference>
<proteinExistence type="inferred from homology"/>
<dbReference type="Proteomes" id="UP000440198">
    <property type="component" value="Unassembled WGS sequence"/>
</dbReference>
<dbReference type="Proteomes" id="UP000421791">
    <property type="component" value="Unassembled WGS sequence"/>
</dbReference>
<dbReference type="Proteomes" id="UP000095517">
    <property type="component" value="Unassembled WGS sequence"/>
</dbReference>
<evidence type="ECO:0000256" key="2">
    <source>
        <dbReference type="ARBA" id="ARBA00006275"/>
    </source>
</evidence>
<feature type="chain" id="PRO_5044549724" evidence="6">
    <location>
        <begin position="23"/>
        <end position="568"/>
    </location>
</feature>
<dbReference type="InterPro" id="IPR011990">
    <property type="entry name" value="TPR-like_helical_dom_sf"/>
</dbReference>
<evidence type="ECO:0000256" key="4">
    <source>
        <dbReference type="ARBA" id="ARBA00023136"/>
    </source>
</evidence>
<organism evidence="9 12">
    <name type="scientific">Bacteroides finegoldii</name>
    <dbReference type="NCBI Taxonomy" id="338188"/>
    <lineage>
        <taxon>Bacteria</taxon>
        <taxon>Pseudomonadati</taxon>
        <taxon>Bacteroidota</taxon>
        <taxon>Bacteroidia</taxon>
        <taxon>Bacteroidales</taxon>
        <taxon>Bacteroidaceae</taxon>
        <taxon>Bacteroides</taxon>
    </lineage>
</organism>
<evidence type="ECO:0000313" key="13">
    <source>
        <dbReference type="Proteomes" id="UP000421791"/>
    </source>
</evidence>
<evidence type="ECO:0000313" key="12">
    <source>
        <dbReference type="Proteomes" id="UP000095517"/>
    </source>
</evidence>
<keyword evidence="14" id="KW-1185">Reference proteome</keyword>
<accession>A0A173WCT2</accession>
<evidence type="ECO:0000256" key="3">
    <source>
        <dbReference type="ARBA" id="ARBA00022729"/>
    </source>
</evidence>
<protein>
    <submittedName>
        <fullName evidence="9 10">SusD family</fullName>
    </submittedName>
</protein>
<dbReference type="Pfam" id="PF07980">
    <property type="entry name" value="SusD_RagB"/>
    <property type="match status" value="1"/>
</dbReference>
<evidence type="ECO:0000313" key="14">
    <source>
        <dbReference type="Proteomes" id="UP000440198"/>
    </source>
</evidence>
<evidence type="ECO:0000259" key="7">
    <source>
        <dbReference type="Pfam" id="PF07980"/>
    </source>
</evidence>
<comment type="similarity">
    <text evidence="2">Belongs to the SusD family.</text>
</comment>
<dbReference type="EMBL" id="VWAG01000004">
    <property type="protein sequence ID" value="KAA5259522.1"/>
    <property type="molecule type" value="Genomic_DNA"/>
</dbReference>
<evidence type="ECO:0000259" key="8">
    <source>
        <dbReference type="Pfam" id="PF14322"/>
    </source>
</evidence>
<dbReference type="CDD" id="cd08977">
    <property type="entry name" value="SusD"/>
    <property type="match status" value="1"/>
</dbReference>
<dbReference type="EMBL" id="CYZH01000001">
    <property type="protein sequence ID" value="CUN36786.1"/>
    <property type="molecule type" value="Genomic_DNA"/>
</dbReference>
<feature type="domain" description="SusD-like N-terminal" evidence="8">
    <location>
        <begin position="40"/>
        <end position="228"/>
    </location>
</feature>
<comment type="subcellular location">
    <subcellularLocation>
        <location evidence="1">Cell outer membrane</location>
    </subcellularLocation>
</comment>
<dbReference type="STRING" id="338188.ERS852397_00049"/>
<dbReference type="InterPro" id="IPR033985">
    <property type="entry name" value="SusD-like_N"/>
</dbReference>
<keyword evidence="4" id="KW-0472">Membrane</keyword>
<evidence type="ECO:0000256" key="6">
    <source>
        <dbReference type="SAM" id="SignalP"/>
    </source>
</evidence>
<feature type="signal peptide" evidence="6">
    <location>
        <begin position="1"/>
        <end position="22"/>
    </location>
</feature>
<evidence type="ECO:0000313" key="10">
    <source>
        <dbReference type="EMBL" id="KAA5231673.1"/>
    </source>
</evidence>
<dbReference type="InterPro" id="IPR012944">
    <property type="entry name" value="SusD_RagB_dom"/>
</dbReference>
<name>A0A173WCT2_9BACE</name>